<dbReference type="Proteomes" id="UP001291309">
    <property type="component" value="Unassembled WGS sequence"/>
</dbReference>
<organism evidence="2 3">
    <name type="scientific">Hyalangium rubrum</name>
    <dbReference type="NCBI Taxonomy" id="3103134"/>
    <lineage>
        <taxon>Bacteria</taxon>
        <taxon>Pseudomonadati</taxon>
        <taxon>Myxococcota</taxon>
        <taxon>Myxococcia</taxon>
        <taxon>Myxococcales</taxon>
        <taxon>Cystobacterineae</taxon>
        <taxon>Archangiaceae</taxon>
        <taxon>Hyalangium</taxon>
    </lineage>
</organism>
<accession>A0ABU5HEI4</accession>
<name>A0ABU5HEI4_9BACT</name>
<proteinExistence type="predicted"/>
<keyword evidence="3" id="KW-1185">Reference proteome</keyword>
<evidence type="ECO:0000256" key="1">
    <source>
        <dbReference type="SAM" id="MobiDB-lite"/>
    </source>
</evidence>
<evidence type="ECO:0000313" key="3">
    <source>
        <dbReference type="Proteomes" id="UP001291309"/>
    </source>
</evidence>
<comment type="caution">
    <text evidence="2">The sequence shown here is derived from an EMBL/GenBank/DDBJ whole genome shotgun (WGS) entry which is preliminary data.</text>
</comment>
<gene>
    <name evidence="2" type="ORF">SYV04_32760</name>
</gene>
<sequence>MFPPDALRRYAQGPEVVSPELWGDPMAEWKMLVTIVHEGIYVDTMGVKSPKQTFSPTEIQDIKEAFADFAKHLRVPLDSIGVSEGMFKPVFEFVEVKDVLTWQARKEDSYGRVPEHSQLVAEFPGWAVKQSPSDAEKWFEHLVWADTLCFVYPRPPLPPGVGMILADATCIWLEGKPLVGTISVPREPGKVNRKHLGDILVHEWLHVVDSFLRAAHGARSINGVDGVAGEFLVDSWQDFDPTSTDPDKQCKTTSRTIEMLRPHPTHSGTDDIRPRHLCNRGDTTTWDPHLLGTYLHDTVFDGARNNVIPKVTRTVPPPTPGDPAPPDKVYAGYDWDKEDFLLLMYQDQIRRTKPADWKSNLGRSSAKLTLDGPIFGGEPGDFTEVERVAITALLTHLPPEVLKVLSSDGSIRIIKGERSEATVRQSSFLDASTVIIDKSNVPSTPLDLQKAVLFELARVYLRKRVGGSKVRDQLKRFPWSIAKGLPFWGRVEEDFAREWARLTPWKVRDRECTPGLFVLSLLFELIGWSEPDGFWGHADFGGWVGLKYDDTSTFATQTPPRDVYDDFADAVVVYVFGADAYAQEGYFKKTSNALAPGKYDFIRDKVMAGRQYKERQVPAPVVAPVTPTASGGFTTKAEPWHPLSEIDGGMAPPIEASPHEFFATPYRLRHSPGGMPAPDPAMVKALAHWDRAREGSPLHTLEEVQRILRAIPKEEPVEDMAGMLRLFAAHGSGLLAPGELKALARLDVLILADQRLAIVVSVDAAGAVTECIISDPAASLLLTRETTLDPRLVRYVWRPSSEPRRWKAGEGAGTVDLDAAMRYLLRTCFTEKDAKYGYEPRTMPGAALLLIRELLHPAGIELPRGSEADPLAALHAFCETHGRGLEKLGKDVRPGDLVWFTGGGGVGIIDRVGEDGTIRSVIAGGAKLPDGRSGLVPLMPVDAGVIRYVWRPSLTPRRWTASGEVAAPLFAGVDAALNHLVAKVGHEEIIRERSEVSGKEIGTVAMLALLVDGGGSELARAAFAELPLGGTDEDFRRVVADRGRGVVPAPLMSALPRGAFVWFHNAHVKGEAPVGAVAIDMRDGLPTKLVVPGARLGRTPALALYDGPVARAELRSVWLPSAEPRTFAADGNAAFASFYGRIDEALRRVLRYIGWSSVSDESGTERYFANPISLAQLLSRDAPEGLRGALFELGSDTSAPQWRMEQFARLLDTWGEGLLAPEPAALVPGMFVLLRDRRGAVLLSVDAGAGTLEALVSGPALAHVPALPISSIEHAWRPSGVPRAWARREEVSPEYLNIDALLNRLRRNEGAKELNTQYVNTPSGLIDSVLFLESEFVTPALKSALKEVAWNDSGTLGLLRLAEMHGQGVRALGEGPVRVGDFLFQEQNLGLTLRVEQGRPVQAMWTGRVLQRGPVEAARVTGVWTPSGTRRVWARAGEPVSLAYSNVNRFLDYLVGHLGLQQLGGGLTVNTPCGFVSGLVLKSDALSAAVRQRLEQGIPYFSDPARVCWQCLSKLGKGLEDYSGQPLAPGDLVRTKGDELAVVASTREDGGPVRAIRTQHRITLGHLEAEEIASFWRPAP</sequence>
<evidence type="ECO:0000313" key="2">
    <source>
        <dbReference type="EMBL" id="MDY7231207.1"/>
    </source>
</evidence>
<dbReference type="RefSeq" id="WP_321549922.1">
    <property type="nucleotide sequence ID" value="NZ_JAXIVS010000014.1"/>
</dbReference>
<reference evidence="2 3" key="1">
    <citation type="submission" date="2023-12" db="EMBL/GenBank/DDBJ databases">
        <title>the genome sequence of Hyalangium sp. s54d21.</title>
        <authorList>
            <person name="Zhang X."/>
        </authorList>
    </citation>
    <scope>NUCLEOTIDE SEQUENCE [LARGE SCALE GENOMIC DNA]</scope>
    <source>
        <strain evidence="3">s54d21</strain>
    </source>
</reference>
<dbReference type="EMBL" id="JAXIVS010000014">
    <property type="protein sequence ID" value="MDY7231207.1"/>
    <property type="molecule type" value="Genomic_DNA"/>
</dbReference>
<protein>
    <submittedName>
        <fullName evidence="2">Uncharacterized protein</fullName>
    </submittedName>
</protein>
<feature type="region of interest" description="Disordered" evidence="1">
    <location>
        <begin position="630"/>
        <end position="649"/>
    </location>
</feature>